<dbReference type="CDD" id="cd07897">
    <property type="entry name" value="Adenylation_DNA_ligase_Bac1"/>
    <property type="match status" value="1"/>
</dbReference>
<evidence type="ECO:0000256" key="12">
    <source>
        <dbReference type="ARBA" id="ARBA00034003"/>
    </source>
</evidence>
<dbReference type="GO" id="GO:0005524">
    <property type="term" value="F:ATP binding"/>
    <property type="evidence" value="ECO:0007669"/>
    <property type="project" value="UniProtKB-KW"/>
</dbReference>
<evidence type="ECO:0000313" key="14">
    <source>
        <dbReference type="EMBL" id="PEN11166.1"/>
    </source>
</evidence>
<dbReference type="Pfam" id="PF01068">
    <property type="entry name" value="DNA_ligase_A_M"/>
    <property type="match status" value="1"/>
</dbReference>
<dbReference type="EC" id="6.5.1.1" evidence="1"/>
<dbReference type="InterPro" id="IPR036599">
    <property type="entry name" value="DNA_ligase_N_sf"/>
</dbReference>
<dbReference type="PROSITE" id="PS50160">
    <property type="entry name" value="DNA_LIGASE_A3"/>
    <property type="match status" value="1"/>
</dbReference>
<evidence type="ECO:0000256" key="3">
    <source>
        <dbReference type="ARBA" id="ARBA00022618"/>
    </source>
</evidence>
<dbReference type="InterPro" id="IPR012310">
    <property type="entry name" value="DNA_ligase_ATP-dep_cent"/>
</dbReference>
<dbReference type="PANTHER" id="PTHR45674:SF13">
    <property type="entry name" value="DNA LIGASE-RELATED"/>
    <property type="match status" value="1"/>
</dbReference>
<keyword evidence="11" id="KW-0131">Cell cycle</keyword>
<dbReference type="AlphaFoldDB" id="A0A2A8CTR2"/>
<keyword evidence="2 14" id="KW-0436">Ligase</keyword>
<evidence type="ECO:0000256" key="11">
    <source>
        <dbReference type="ARBA" id="ARBA00023306"/>
    </source>
</evidence>
<keyword evidence="15" id="KW-1185">Reference proteome</keyword>
<dbReference type="SUPFAM" id="SSF50249">
    <property type="entry name" value="Nucleic acid-binding proteins"/>
    <property type="match status" value="1"/>
</dbReference>
<keyword evidence="7" id="KW-0227">DNA damage</keyword>
<keyword evidence="9" id="KW-0233">DNA recombination</keyword>
<dbReference type="RefSeq" id="WP_098078636.1">
    <property type="nucleotide sequence ID" value="NZ_PDEQ01000011.1"/>
</dbReference>
<evidence type="ECO:0000256" key="2">
    <source>
        <dbReference type="ARBA" id="ARBA00022598"/>
    </source>
</evidence>
<evidence type="ECO:0000313" key="15">
    <source>
        <dbReference type="Proteomes" id="UP000220102"/>
    </source>
</evidence>
<gene>
    <name evidence="14" type="ORF">CRI94_16380</name>
</gene>
<evidence type="ECO:0000256" key="7">
    <source>
        <dbReference type="ARBA" id="ARBA00022763"/>
    </source>
</evidence>
<keyword evidence="3" id="KW-0132">Cell division</keyword>
<keyword evidence="5" id="KW-0479">Metal-binding</keyword>
<dbReference type="InterPro" id="IPR012340">
    <property type="entry name" value="NA-bd_OB-fold"/>
</dbReference>
<dbReference type="GO" id="GO:0003677">
    <property type="term" value="F:DNA binding"/>
    <property type="evidence" value="ECO:0007669"/>
    <property type="project" value="InterPro"/>
</dbReference>
<dbReference type="GO" id="GO:0006260">
    <property type="term" value="P:DNA replication"/>
    <property type="evidence" value="ECO:0007669"/>
    <property type="project" value="UniProtKB-KW"/>
</dbReference>
<dbReference type="GO" id="GO:0051301">
    <property type="term" value="P:cell division"/>
    <property type="evidence" value="ECO:0007669"/>
    <property type="project" value="UniProtKB-KW"/>
</dbReference>
<dbReference type="InterPro" id="IPR026333">
    <property type="entry name" value="ATP_dep_DNA_lig_pp_1105_fam"/>
</dbReference>
<dbReference type="InterPro" id="IPR012308">
    <property type="entry name" value="DNA_ligase_ATP-dep_N"/>
</dbReference>
<evidence type="ECO:0000256" key="10">
    <source>
        <dbReference type="ARBA" id="ARBA00023204"/>
    </source>
</evidence>
<evidence type="ECO:0000256" key="9">
    <source>
        <dbReference type="ARBA" id="ARBA00023172"/>
    </source>
</evidence>
<dbReference type="Gene3D" id="2.40.50.140">
    <property type="entry name" value="Nucleic acid-binding proteins"/>
    <property type="match status" value="1"/>
</dbReference>
<dbReference type="Pfam" id="PF04679">
    <property type="entry name" value="DNA_ligase_A_C"/>
    <property type="match status" value="1"/>
</dbReference>
<keyword evidence="8" id="KW-0067">ATP-binding</keyword>
<keyword evidence="10" id="KW-0234">DNA repair</keyword>
<evidence type="ECO:0000256" key="8">
    <source>
        <dbReference type="ARBA" id="ARBA00022840"/>
    </source>
</evidence>
<dbReference type="InterPro" id="IPR050191">
    <property type="entry name" value="ATP-dep_DNA_ligase"/>
</dbReference>
<evidence type="ECO:0000256" key="6">
    <source>
        <dbReference type="ARBA" id="ARBA00022741"/>
    </source>
</evidence>
<dbReference type="PANTHER" id="PTHR45674">
    <property type="entry name" value="DNA LIGASE 1/3 FAMILY MEMBER"/>
    <property type="match status" value="1"/>
</dbReference>
<organism evidence="14 15">
    <name type="scientific">Longibacter salinarum</name>
    <dbReference type="NCBI Taxonomy" id="1850348"/>
    <lineage>
        <taxon>Bacteria</taxon>
        <taxon>Pseudomonadati</taxon>
        <taxon>Rhodothermota</taxon>
        <taxon>Rhodothermia</taxon>
        <taxon>Rhodothermales</taxon>
        <taxon>Salisaetaceae</taxon>
        <taxon>Longibacter</taxon>
    </lineage>
</organism>
<dbReference type="GO" id="GO:0046872">
    <property type="term" value="F:metal ion binding"/>
    <property type="evidence" value="ECO:0007669"/>
    <property type="project" value="UniProtKB-KW"/>
</dbReference>
<reference evidence="14 15" key="1">
    <citation type="submission" date="2017-10" db="EMBL/GenBank/DDBJ databases">
        <title>Draft genome of Longibacter Salinarum.</title>
        <authorList>
            <person name="Goh K.M."/>
            <person name="Shamsir M.S."/>
            <person name="Lim S.W."/>
        </authorList>
    </citation>
    <scope>NUCLEOTIDE SEQUENCE [LARGE SCALE GENOMIC DNA]</scope>
    <source>
        <strain evidence="14 15">KCTC 52045</strain>
    </source>
</reference>
<dbReference type="Proteomes" id="UP000220102">
    <property type="component" value="Unassembled WGS sequence"/>
</dbReference>
<dbReference type="CDD" id="cd07972">
    <property type="entry name" value="OBF_DNA_ligase_Arch_LigB"/>
    <property type="match status" value="1"/>
</dbReference>
<evidence type="ECO:0000256" key="4">
    <source>
        <dbReference type="ARBA" id="ARBA00022705"/>
    </source>
</evidence>
<name>A0A2A8CTR2_9BACT</name>
<keyword evidence="6" id="KW-0547">Nucleotide-binding</keyword>
<protein>
    <recommendedName>
        <fullName evidence="1">DNA ligase (ATP)</fullName>
        <ecNumber evidence="1">6.5.1.1</ecNumber>
    </recommendedName>
</protein>
<dbReference type="OrthoDB" id="9767858at2"/>
<comment type="caution">
    <text evidence="14">The sequence shown here is derived from an EMBL/GenBank/DDBJ whole genome shotgun (WGS) entry which is preliminary data.</text>
</comment>
<dbReference type="InterPro" id="IPR012309">
    <property type="entry name" value="DNA_ligase_ATP-dep_C"/>
</dbReference>
<dbReference type="Pfam" id="PF04675">
    <property type="entry name" value="DNA_ligase_A_N"/>
    <property type="match status" value="1"/>
</dbReference>
<sequence>MQAFAELYRQLDRTTSRNAKIKAMAAYFEQAEPADAAWAVYFLSGERPKRLLSSTDMRQWAADLAGIPDWLLEDAYTTVGDTAETITLLLPDEGGSADKTLSYWVEERLLPLRNKDDEVQREEVTAIWRELGRWERFVWNKLTTSGLRVGVSQGLTVRGLEAFSGIDRDVLTARMMGDWSPTAEFFNNLISKDTSDADRSRPYPFLLAHPIDNDAHPQDVVGDHDQFLAEWKWDGIRSQVIHREGEVFIWSRGEELITERYPEVATAAKALPDGVVLDGEILGWKDGEVLPFGMLQKRIGRKTLPSDLMEEVPISFVAFDLLEWDGEDIRDWPLRKRRRQLESIFDAGHHGSDIRLTTPIRGDSWDDLADVRADSRDKKTEGLMLKRLDKKYAVGRPKGNWWKWKVEPYTLDGVLIYAQRGSGRRSTLHTDLSFALWDESDELVIFAKAYSGLTDDQFQELDNWVRRHTVERFGPVRSVEPEHVFEIAFEGVRRSSRHKCGVATRFPRIKRWRRDLSPQDADRLGDLKALLPALPNHVAPDE</sequence>
<proteinExistence type="predicted"/>
<dbReference type="NCBIfam" id="NF006701">
    <property type="entry name" value="PRK09247.1"/>
    <property type="match status" value="1"/>
</dbReference>
<evidence type="ECO:0000259" key="13">
    <source>
        <dbReference type="PROSITE" id="PS50160"/>
    </source>
</evidence>
<keyword evidence="4" id="KW-0235">DNA replication</keyword>
<dbReference type="GO" id="GO:0006281">
    <property type="term" value="P:DNA repair"/>
    <property type="evidence" value="ECO:0007669"/>
    <property type="project" value="UniProtKB-KW"/>
</dbReference>
<dbReference type="Gene3D" id="3.30.470.30">
    <property type="entry name" value="DNA ligase/mRNA capping enzyme"/>
    <property type="match status" value="1"/>
</dbReference>
<feature type="domain" description="ATP-dependent DNA ligase family profile" evidence="13">
    <location>
        <begin position="307"/>
        <end position="452"/>
    </location>
</feature>
<evidence type="ECO:0000256" key="1">
    <source>
        <dbReference type="ARBA" id="ARBA00012727"/>
    </source>
</evidence>
<dbReference type="GO" id="GO:0006310">
    <property type="term" value="P:DNA recombination"/>
    <property type="evidence" value="ECO:0007669"/>
    <property type="project" value="UniProtKB-KW"/>
</dbReference>
<dbReference type="Gene3D" id="1.10.3260.10">
    <property type="entry name" value="DNA ligase, ATP-dependent, N-terminal domain"/>
    <property type="match status" value="1"/>
</dbReference>
<evidence type="ECO:0000256" key="5">
    <source>
        <dbReference type="ARBA" id="ARBA00022723"/>
    </source>
</evidence>
<dbReference type="NCBIfam" id="TIGR04120">
    <property type="entry name" value="DNA_lig_bact"/>
    <property type="match status" value="1"/>
</dbReference>
<accession>A0A2A8CTR2</accession>
<dbReference type="SUPFAM" id="SSF56091">
    <property type="entry name" value="DNA ligase/mRNA capping enzyme, catalytic domain"/>
    <property type="match status" value="1"/>
</dbReference>
<comment type="catalytic activity">
    <reaction evidence="12">
        <text>ATP + (deoxyribonucleotide)n-3'-hydroxyl + 5'-phospho-(deoxyribonucleotide)m = (deoxyribonucleotide)n+m + AMP + diphosphate.</text>
        <dbReference type="EC" id="6.5.1.1"/>
    </reaction>
</comment>
<dbReference type="GO" id="GO:0003910">
    <property type="term" value="F:DNA ligase (ATP) activity"/>
    <property type="evidence" value="ECO:0007669"/>
    <property type="project" value="UniProtKB-EC"/>
</dbReference>
<dbReference type="EMBL" id="PDEQ01000011">
    <property type="protein sequence ID" value="PEN11166.1"/>
    <property type="molecule type" value="Genomic_DNA"/>
</dbReference>